<dbReference type="PROSITE" id="PS50181">
    <property type="entry name" value="FBOX"/>
    <property type="match status" value="1"/>
</dbReference>
<gene>
    <name evidence="3" type="ORF">CLCR_04829</name>
</gene>
<evidence type="ECO:0000313" key="4">
    <source>
        <dbReference type="Proteomes" id="UP000094526"/>
    </source>
</evidence>
<dbReference type="VEuPathDB" id="FungiDB:G647_02759"/>
<dbReference type="CDD" id="cd09917">
    <property type="entry name" value="F-box_SF"/>
    <property type="match status" value="1"/>
</dbReference>
<feature type="domain" description="F-box" evidence="2">
    <location>
        <begin position="79"/>
        <end position="134"/>
    </location>
</feature>
<accession>A0A1C1CL35</accession>
<dbReference type="SMART" id="SM00256">
    <property type="entry name" value="FBOX"/>
    <property type="match status" value="1"/>
</dbReference>
<comment type="caution">
    <text evidence="3">The sequence shown here is derived from an EMBL/GenBank/DDBJ whole genome shotgun (WGS) entry which is preliminary data.</text>
</comment>
<dbReference type="AlphaFoldDB" id="A0A1C1CL35"/>
<feature type="compositionally biased region" description="Polar residues" evidence="1">
    <location>
        <begin position="416"/>
        <end position="427"/>
    </location>
</feature>
<dbReference type="InterPro" id="IPR036047">
    <property type="entry name" value="F-box-like_dom_sf"/>
</dbReference>
<evidence type="ECO:0000256" key="1">
    <source>
        <dbReference type="SAM" id="MobiDB-lite"/>
    </source>
</evidence>
<dbReference type="Pfam" id="PF12937">
    <property type="entry name" value="F-box-like"/>
    <property type="match status" value="1"/>
</dbReference>
<dbReference type="Proteomes" id="UP000094526">
    <property type="component" value="Unassembled WGS sequence"/>
</dbReference>
<reference evidence="4" key="1">
    <citation type="submission" date="2015-07" db="EMBL/GenBank/DDBJ databases">
        <authorList>
            <person name="Teixeira M.M."/>
            <person name="Souza R.C."/>
            <person name="Almeida L.G."/>
            <person name="Vicente V.A."/>
            <person name="de Hoog S."/>
            <person name="Bocca A.L."/>
            <person name="de Almeida S.R."/>
            <person name="Vasconcelos A.T."/>
            <person name="Felipe M.S."/>
        </authorList>
    </citation>
    <scope>NUCLEOTIDE SEQUENCE [LARGE SCALE GENOMIC DNA]</scope>
    <source>
        <strain evidence="4">KSF</strain>
    </source>
</reference>
<feature type="region of interest" description="Disordered" evidence="1">
    <location>
        <begin position="409"/>
        <end position="432"/>
    </location>
</feature>
<sequence>MDLGDDSVPAPLPGSRKRLRSPGLGNNSSSFESFPLRLDHHPTGVPRPVDIKRKRPRLSGSIGAVDSPMGSKDDSMRSLLTLMDLPPEILQYVFTFADPITLGRLICVNRTFRSLLDPTCPLPPKSASSKIKHLSIQKQDSIWTNSRKTFLHGFPKPMDAMTELDMWRLVRGHSCQYCGKRATQQLSYSTSNPWNAGPGLDNVRSIWPFRVRSCGRCLQPRLVKDTELAFSSSSALRSGLPFAIMTQDMNYIPSSAIQQKTPPPHLELIKYYFRPQLEELEKRFHRVEALGAATLGEWKKGLEAAGRERNADATRFEQWELHGGFSRISMTLGHNETAGGANLGPLSGQEHPLPKIDRMQQIDWRSGAGTPSSGYVALESSISGSISGGRHRQSYFFSCMRQTFPETRSFGIRTNPVPTQNPSTQLASCPRSRGLTHPELPKYFLFRILRAKPLFDILVQEPNVVSRKQKLPEQNVAKRLRGAALL</sequence>
<evidence type="ECO:0000313" key="3">
    <source>
        <dbReference type="EMBL" id="OCT49171.1"/>
    </source>
</evidence>
<dbReference type="STRING" id="86049.A0A1C1CL35"/>
<dbReference type="InterPro" id="IPR001810">
    <property type="entry name" value="F-box_dom"/>
</dbReference>
<dbReference type="EMBL" id="LGRB01000011">
    <property type="protein sequence ID" value="OCT49171.1"/>
    <property type="molecule type" value="Genomic_DNA"/>
</dbReference>
<protein>
    <recommendedName>
        <fullName evidence="2">F-box domain-containing protein</fullName>
    </recommendedName>
</protein>
<proteinExistence type="predicted"/>
<dbReference type="SUPFAM" id="SSF81383">
    <property type="entry name" value="F-box domain"/>
    <property type="match status" value="1"/>
</dbReference>
<dbReference type="OrthoDB" id="2322499at2759"/>
<name>A0A1C1CL35_9EURO</name>
<dbReference type="VEuPathDB" id="FungiDB:CLCR_04829"/>
<feature type="region of interest" description="Disordered" evidence="1">
    <location>
        <begin position="1"/>
        <end position="71"/>
    </location>
</feature>
<organism evidence="3 4">
    <name type="scientific">Cladophialophora carrionii</name>
    <dbReference type="NCBI Taxonomy" id="86049"/>
    <lineage>
        <taxon>Eukaryota</taxon>
        <taxon>Fungi</taxon>
        <taxon>Dikarya</taxon>
        <taxon>Ascomycota</taxon>
        <taxon>Pezizomycotina</taxon>
        <taxon>Eurotiomycetes</taxon>
        <taxon>Chaetothyriomycetidae</taxon>
        <taxon>Chaetothyriales</taxon>
        <taxon>Herpotrichiellaceae</taxon>
        <taxon>Cladophialophora</taxon>
    </lineage>
</organism>
<evidence type="ECO:0000259" key="2">
    <source>
        <dbReference type="PROSITE" id="PS50181"/>
    </source>
</evidence>
<keyword evidence="4" id="KW-1185">Reference proteome</keyword>